<gene>
    <name evidence="1" type="ORF">OXX778_LOCUS5106</name>
</gene>
<keyword evidence="2" id="KW-1185">Reference proteome</keyword>
<organism evidence="1 2">
    <name type="scientific">Brachionus calyciflorus</name>
    <dbReference type="NCBI Taxonomy" id="104777"/>
    <lineage>
        <taxon>Eukaryota</taxon>
        <taxon>Metazoa</taxon>
        <taxon>Spiralia</taxon>
        <taxon>Gnathifera</taxon>
        <taxon>Rotifera</taxon>
        <taxon>Eurotatoria</taxon>
        <taxon>Monogononta</taxon>
        <taxon>Pseudotrocha</taxon>
        <taxon>Ploima</taxon>
        <taxon>Brachionidae</taxon>
        <taxon>Brachionus</taxon>
    </lineage>
</organism>
<dbReference type="AlphaFoldDB" id="A0A813QYW1"/>
<proteinExistence type="predicted"/>
<evidence type="ECO:0000313" key="2">
    <source>
        <dbReference type="Proteomes" id="UP000663879"/>
    </source>
</evidence>
<dbReference type="Proteomes" id="UP000663879">
    <property type="component" value="Unassembled WGS sequence"/>
</dbReference>
<dbReference type="EMBL" id="CAJNOC010000540">
    <property type="protein sequence ID" value="CAF0774054.1"/>
    <property type="molecule type" value="Genomic_DNA"/>
</dbReference>
<accession>A0A813QYW1</accession>
<reference evidence="1" key="1">
    <citation type="submission" date="2021-02" db="EMBL/GenBank/DDBJ databases">
        <authorList>
            <person name="Nowell W R."/>
        </authorList>
    </citation>
    <scope>NUCLEOTIDE SEQUENCE</scope>
    <source>
        <strain evidence="1">Ploen Becks lab</strain>
    </source>
</reference>
<comment type="caution">
    <text evidence="1">The sequence shown here is derived from an EMBL/GenBank/DDBJ whole genome shotgun (WGS) entry which is preliminary data.</text>
</comment>
<protein>
    <submittedName>
        <fullName evidence="1">Uncharacterized protein</fullName>
    </submittedName>
</protein>
<name>A0A813QYW1_9BILA</name>
<sequence length="80" mass="9794">MNSHNLNENEINYIKDNLEYYEACLHRSKPNHRFCFGRNNSYLEASNYEKFDEYIRKELNISDLAKKNLLDYYEKYIVVM</sequence>
<evidence type="ECO:0000313" key="1">
    <source>
        <dbReference type="EMBL" id="CAF0774054.1"/>
    </source>
</evidence>